<sequence length="168" mass="18993">MSELVTAIRIAGPADCRGISQTFDQAWREAYRGVIPGIQLERLVQRRGPLWWRRTLQRPRPVAVLEIRKQIAGYACYGRCRDSSIAAAGEIDEFYLRPEYQGLGFGRRLFGSIRADLRNRHAGPVLVWSLAENARACGFYEAMGGQRIASRSETVAGTRLTKIAYRFD</sequence>
<dbReference type="SUPFAM" id="SSF55729">
    <property type="entry name" value="Acyl-CoA N-acyltransferases (Nat)"/>
    <property type="match status" value="1"/>
</dbReference>
<keyword evidence="2" id="KW-0808">Transferase</keyword>
<dbReference type="InterPro" id="IPR000182">
    <property type="entry name" value="GNAT_dom"/>
</dbReference>
<reference evidence="3 5" key="2">
    <citation type="submission" date="2016-08" db="EMBL/GenBank/DDBJ databases">
        <authorList>
            <person name="Varghese N."/>
            <person name="Submissions Spin"/>
        </authorList>
    </citation>
    <scope>NUCLEOTIDE SEQUENCE [LARGE SCALE GENOMIC DNA]</scope>
    <source>
        <strain evidence="3 5">HL-109</strain>
    </source>
</reference>
<dbReference type="Proteomes" id="UP000050497">
    <property type="component" value="Unassembled WGS sequence"/>
</dbReference>
<dbReference type="InterPro" id="IPR016181">
    <property type="entry name" value="Acyl_CoA_acyltransferase"/>
</dbReference>
<dbReference type="GO" id="GO:0016747">
    <property type="term" value="F:acyltransferase activity, transferring groups other than amino-acyl groups"/>
    <property type="evidence" value="ECO:0007669"/>
    <property type="project" value="InterPro"/>
</dbReference>
<evidence type="ECO:0000313" key="2">
    <source>
        <dbReference type="EMBL" id="KPQ09472.1"/>
    </source>
</evidence>
<protein>
    <submittedName>
        <fullName evidence="3">Acetyltransferase (GNAT) family protein</fullName>
    </submittedName>
    <submittedName>
        <fullName evidence="2">Putative acetyltransferase</fullName>
    </submittedName>
</protein>
<dbReference type="EMBL" id="LJSX01000027">
    <property type="protein sequence ID" value="KPQ09472.1"/>
    <property type="molecule type" value="Genomic_DNA"/>
</dbReference>
<accession>A0A0P8A2N2</accession>
<evidence type="ECO:0000313" key="5">
    <source>
        <dbReference type="Proteomes" id="UP000182800"/>
    </source>
</evidence>
<dbReference type="PROSITE" id="PS51186">
    <property type="entry name" value="GNAT"/>
    <property type="match status" value="1"/>
</dbReference>
<name>A0A0P8A2N2_9HYPH</name>
<evidence type="ECO:0000313" key="4">
    <source>
        <dbReference type="Proteomes" id="UP000050497"/>
    </source>
</evidence>
<dbReference type="RefSeq" id="WP_074443380.1">
    <property type="nucleotide sequence ID" value="NZ_FMBM01000001.1"/>
</dbReference>
<dbReference type="CDD" id="cd04301">
    <property type="entry name" value="NAT_SF"/>
    <property type="match status" value="1"/>
</dbReference>
<proteinExistence type="predicted"/>
<organism evidence="2 4">
    <name type="scientific">Saliniramus fredricksonii</name>
    <dbReference type="NCBI Taxonomy" id="1653334"/>
    <lineage>
        <taxon>Bacteria</taxon>
        <taxon>Pseudomonadati</taxon>
        <taxon>Pseudomonadota</taxon>
        <taxon>Alphaproteobacteria</taxon>
        <taxon>Hyphomicrobiales</taxon>
        <taxon>Salinarimonadaceae</taxon>
        <taxon>Saliniramus</taxon>
    </lineage>
</organism>
<gene>
    <name evidence="3" type="ORF">GA0071312_0366</name>
    <name evidence="2" type="ORF">HLUCCO17_14770</name>
</gene>
<dbReference type="Gene3D" id="3.40.630.30">
    <property type="match status" value="1"/>
</dbReference>
<dbReference type="AlphaFoldDB" id="A0A0P8A2N2"/>
<dbReference type="Pfam" id="PF00583">
    <property type="entry name" value="Acetyltransf_1"/>
    <property type="match status" value="1"/>
</dbReference>
<dbReference type="Proteomes" id="UP000182800">
    <property type="component" value="Unassembled WGS sequence"/>
</dbReference>
<feature type="domain" description="N-acetyltransferase" evidence="1">
    <location>
        <begin position="6"/>
        <end position="168"/>
    </location>
</feature>
<dbReference type="EMBL" id="FMBM01000001">
    <property type="protein sequence ID" value="SCC78570.1"/>
    <property type="molecule type" value="Genomic_DNA"/>
</dbReference>
<evidence type="ECO:0000259" key="1">
    <source>
        <dbReference type="PROSITE" id="PS51186"/>
    </source>
</evidence>
<evidence type="ECO:0000313" key="3">
    <source>
        <dbReference type="EMBL" id="SCC78570.1"/>
    </source>
</evidence>
<dbReference type="OrthoDB" id="9799154at2"/>
<reference evidence="2 4" key="1">
    <citation type="submission" date="2015-09" db="EMBL/GenBank/DDBJ databases">
        <title>Identification and resolution of microdiversity through metagenomic sequencing of parallel consortia.</title>
        <authorList>
            <person name="Nelson W.C."/>
            <person name="Romine M.F."/>
            <person name="Lindemann S.R."/>
        </authorList>
    </citation>
    <scope>NUCLEOTIDE SEQUENCE [LARGE SCALE GENOMIC DNA]</scope>
    <source>
        <strain evidence="2">HL-109</strain>
    </source>
</reference>
<keyword evidence="5" id="KW-1185">Reference proteome</keyword>
<comment type="caution">
    <text evidence="2">The sequence shown here is derived from an EMBL/GenBank/DDBJ whole genome shotgun (WGS) entry which is preliminary data.</text>
</comment>
<dbReference type="STRING" id="1653334.GA0071312_0366"/>